<feature type="transmembrane region" description="Helical" evidence="6">
    <location>
        <begin position="32"/>
        <end position="54"/>
    </location>
</feature>
<evidence type="ECO:0000256" key="3">
    <source>
        <dbReference type="ARBA" id="ARBA00022692"/>
    </source>
</evidence>
<feature type="transmembrane region" description="Helical" evidence="6">
    <location>
        <begin position="267"/>
        <end position="287"/>
    </location>
</feature>
<name>A0A7I9V7C2_9ACTN</name>
<dbReference type="RefSeq" id="WP_228461292.1">
    <property type="nucleotide sequence ID" value="NZ_BJOV01000003.1"/>
</dbReference>
<evidence type="ECO:0000313" key="8">
    <source>
        <dbReference type="EMBL" id="GEE01134.1"/>
    </source>
</evidence>
<feature type="transmembrane region" description="Helical" evidence="6">
    <location>
        <begin position="61"/>
        <end position="80"/>
    </location>
</feature>
<dbReference type="InterPro" id="IPR032694">
    <property type="entry name" value="CopC/D"/>
</dbReference>
<evidence type="ECO:0000256" key="2">
    <source>
        <dbReference type="ARBA" id="ARBA00022475"/>
    </source>
</evidence>
<feature type="transmembrane region" description="Helical" evidence="6">
    <location>
        <begin position="7"/>
        <end position="26"/>
    </location>
</feature>
<evidence type="ECO:0000259" key="7">
    <source>
        <dbReference type="Pfam" id="PF05425"/>
    </source>
</evidence>
<proteinExistence type="predicted"/>
<keyword evidence="9" id="KW-1185">Reference proteome</keyword>
<comment type="caution">
    <text evidence="8">The sequence shown here is derived from an EMBL/GenBank/DDBJ whole genome shotgun (WGS) entry which is preliminary data.</text>
</comment>
<dbReference type="EMBL" id="BJOV01000003">
    <property type="protein sequence ID" value="GEE01134.1"/>
    <property type="molecule type" value="Genomic_DNA"/>
</dbReference>
<evidence type="ECO:0000256" key="6">
    <source>
        <dbReference type="SAM" id="Phobius"/>
    </source>
</evidence>
<evidence type="ECO:0000256" key="1">
    <source>
        <dbReference type="ARBA" id="ARBA00004651"/>
    </source>
</evidence>
<feature type="transmembrane region" description="Helical" evidence="6">
    <location>
        <begin position="224"/>
        <end position="246"/>
    </location>
</feature>
<keyword evidence="4 6" id="KW-1133">Transmembrane helix</keyword>
<dbReference type="GO" id="GO:0005886">
    <property type="term" value="C:plasma membrane"/>
    <property type="evidence" value="ECO:0007669"/>
    <property type="project" value="UniProtKB-SubCell"/>
</dbReference>
<keyword evidence="3 6" id="KW-0812">Transmembrane</keyword>
<evidence type="ECO:0000256" key="4">
    <source>
        <dbReference type="ARBA" id="ARBA00022989"/>
    </source>
</evidence>
<feature type="transmembrane region" description="Helical" evidence="6">
    <location>
        <begin position="129"/>
        <end position="147"/>
    </location>
</feature>
<reference evidence="9" key="1">
    <citation type="submission" date="2019-06" db="EMBL/GenBank/DDBJ databases">
        <title>Gordonia isolated from sludge of a wastewater treatment plant.</title>
        <authorList>
            <person name="Tamura T."/>
            <person name="Aoyama K."/>
            <person name="Kang Y."/>
            <person name="Saito S."/>
            <person name="Akiyama N."/>
            <person name="Yazawa K."/>
            <person name="Gonoi T."/>
            <person name="Mikami Y."/>
        </authorList>
    </citation>
    <scope>NUCLEOTIDE SEQUENCE [LARGE SCALE GENOMIC DNA]</scope>
    <source>
        <strain evidence="9">NBRC 107696</strain>
    </source>
</reference>
<sequence>MTLRVAVGGASVVALLIGVMLARLLASPELSVWADAIALGSVSLLFGLGLLGLVDAEPSPAAVAVVASVWGASSAISAWLQVAERAGADPFAVGIGDVADGVESGLPVVISVVGALGVIAWAWWTPSDAYVVGAVAAVGVLVTSVTGHAGTSLWIPLVVGVHALAAAWWVGTLGALVVTVRGRGGWARSLPAFSRSALPVVATLTVTGLAAAVGRIGFDWWTTGYGRVVIAKLVLLIVVAGIAVWHRRAWLAKARRHRLDESTSIRNAGIEIVLLTVVLGLAAGLSVTG</sequence>
<evidence type="ECO:0000256" key="5">
    <source>
        <dbReference type="ARBA" id="ARBA00023136"/>
    </source>
</evidence>
<dbReference type="Proteomes" id="UP000444960">
    <property type="component" value="Unassembled WGS sequence"/>
</dbReference>
<keyword evidence="2" id="KW-1003">Cell membrane</keyword>
<feature type="transmembrane region" description="Helical" evidence="6">
    <location>
        <begin position="106"/>
        <end position="124"/>
    </location>
</feature>
<protein>
    <submittedName>
        <fullName evidence="8">Copper resistance protein D</fullName>
    </submittedName>
</protein>
<dbReference type="PANTHER" id="PTHR34820:SF4">
    <property type="entry name" value="INNER MEMBRANE PROTEIN YEBZ"/>
    <property type="match status" value="1"/>
</dbReference>
<dbReference type="Pfam" id="PF05425">
    <property type="entry name" value="CopD"/>
    <property type="match status" value="1"/>
</dbReference>
<feature type="transmembrane region" description="Helical" evidence="6">
    <location>
        <begin position="153"/>
        <end position="178"/>
    </location>
</feature>
<dbReference type="InterPro" id="IPR008457">
    <property type="entry name" value="Cu-R_CopD_dom"/>
</dbReference>
<accession>A0A7I9V7C2</accession>
<dbReference type="GO" id="GO:0006825">
    <property type="term" value="P:copper ion transport"/>
    <property type="evidence" value="ECO:0007669"/>
    <property type="project" value="InterPro"/>
</dbReference>
<evidence type="ECO:0000313" key="9">
    <source>
        <dbReference type="Proteomes" id="UP000444960"/>
    </source>
</evidence>
<feature type="transmembrane region" description="Helical" evidence="6">
    <location>
        <begin position="198"/>
        <end position="218"/>
    </location>
</feature>
<keyword evidence="5 6" id="KW-0472">Membrane</keyword>
<dbReference type="PANTHER" id="PTHR34820">
    <property type="entry name" value="INNER MEMBRANE PROTEIN YEBZ"/>
    <property type="match status" value="1"/>
</dbReference>
<dbReference type="AlphaFoldDB" id="A0A7I9V7C2"/>
<gene>
    <name evidence="8" type="ORF">nbrc107696_15800</name>
</gene>
<feature type="domain" description="Copper resistance protein D" evidence="7">
    <location>
        <begin position="188"/>
        <end position="285"/>
    </location>
</feature>
<comment type="subcellular location">
    <subcellularLocation>
        <location evidence="1">Cell membrane</location>
        <topology evidence="1">Multi-pass membrane protein</topology>
    </subcellularLocation>
</comment>
<organism evidence="8 9">
    <name type="scientific">Gordonia spumicola</name>
    <dbReference type="NCBI Taxonomy" id="589161"/>
    <lineage>
        <taxon>Bacteria</taxon>
        <taxon>Bacillati</taxon>
        <taxon>Actinomycetota</taxon>
        <taxon>Actinomycetes</taxon>
        <taxon>Mycobacteriales</taxon>
        <taxon>Gordoniaceae</taxon>
        <taxon>Gordonia</taxon>
    </lineage>
</organism>